<dbReference type="Gene3D" id="1.10.287.110">
    <property type="entry name" value="DnaJ domain"/>
    <property type="match status" value="1"/>
</dbReference>
<evidence type="ECO:0000256" key="7">
    <source>
        <dbReference type="SAM" id="MobiDB-lite"/>
    </source>
</evidence>
<dbReference type="PROSITE" id="PS50076">
    <property type="entry name" value="DNAJ_2"/>
    <property type="match status" value="1"/>
</dbReference>
<dbReference type="CDD" id="cd06257">
    <property type="entry name" value="DnaJ"/>
    <property type="match status" value="1"/>
</dbReference>
<dbReference type="PANTHER" id="PTHR44140">
    <property type="entry name" value="LD25575P"/>
    <property type="match status" value="1"/>
</dbReference>
<dbReference type="Pfam" id="PF07719">
    <property type="entry name" value="TPR_2"/>
    <property type="match status" value="1"/>
</dbReference>
<dbReference type="AlphaFoldDB" id="A0A482XF69"/>
<keyword evidence="4 6" id="KW-0802">TPR repeat</keyword>
<dbReference type="Pfam" id="PF14559">
    <property type="entry name" value="TPR_19"/>
    <property type="match status" value="1"/>
</dbReference>
<reference evidence="9 10" key="1">
    <citation type="journal article" date="2017" name="Gigascience">
        <title>Genome sequence of the small brown planthopper, Laodelphax striatellus.</title>
        <authorList>
            <person name="Zhu J."/>
            <person name="Jiang F."/>
            <person name="Wang X."/>
            <person name="Yang P."/>
            <person name="Bao Y."/>
            <person name="Zhao W."/>
            <person name="Wang W."/>
            <person name="Lu H."/>
            <person name="Wang Q."/>
            <person name="Cui N."/>
            <person name="Li J."/>
            <person name="Chen X."/>
            <person name="Luo L."/>
            <person name="Yu J."/>
            <person name="Kang L."/>
            <person name="Cui F."/>
        </authorList>
    </citation>
    <scope>NUCLEOTIDE SEQUENCE [LARGE SCALE GENOMIC DNA]</scope>
    <source>
        <strain evidence="9">Lst14</strain>
    </source>
</reference>
<dbReference type="GO" id="GO:0005788">
    <property type="term" value="C:endoplasmic reticulum lumen"/>
    <property type="evidence" value="ECO:0007669"/>
    <property type="project" value="UniProtKB-SubCell"/>
</dbReference>
<dbReference type="SUPFAM" id="SSF48452">
    <property type="entry name" value="TPR-like"/>
    <property type="match status" value="1"/>
</dbReference>
<sequence length="492" mass="56681">MEYFQASNWKIYSTWMFLISFDVVLQGSDGSLSKAEIENHLELGRDLLAKGRLQDALSHYHAAVEGDPNNYLTYFKRGTIYLALGKARLAISDLNRVLELKPDFTAARLQRANTLLKQGQLKEAKQEFDNVLKLQDNEEAHNGYRVADQLQSDFDNAQGLMNGGSFGDAIEVLNPIIESCPWSSHLRELRSHCHLSSGNTMAAIWDLKSTTKLQPDNTAGYFKLSMLHYQLGEYQDSLREVRECLKLDPEHSDCFPHYKKVKKIEKFLTDCQTALDNKEYPDCIESANKVLKNEPDVQMIRYAAFEKLCHCHLHNNDVSKSVKFCSEAIAINKEPAILCDRAEAHIKNDMYDEAIKDYHDALDINDSFKRAKEGIVRAQKMRKQTEKRDYYKILGVKKTATKKEIVKAYRKAAQTWHPDNFQEGDEKKKAEKMFIDIAAAKEVLTDEEKRKKFDMGDDPLDPESPEMHGDFNPFQQFHQFHGSPFQFKFHFN</sequence>
<comment type="caution">
    <text evidence="9">The sequence shown here is derived from an EMBL/GenBank/DDBJ whole genome shotgun (WGS) entry which is preliminary data.</text>
</comment>
<dbReference type="GO" id="GO:0051787">
    <property type="term" value="F:misfolded protein binding"/>
    <property type="evidence" value="ECO:0007669"/>
    <property type="project" value="TreeGrafter"/>
</dbReference>
<dbReference type="InParanoid" id="A0A482XF69"/>
<dbReference type="GO" id="GO:0034975">
    <property type="term" value="P:protein folding in endoplasmic reticulum"/>
    <property type="evidence" value="ECO:0007669"/>
    <property type="project" value="TreeGrafter"/>
</dbReference>
<evidence type="ECO:0000256" key="1">
    <source>
        <dbReference type="ARBA" id="ARBA00004319"/>
    </source>
</evidence>
<dbReference type="OrthoDB" id="1726119at2759"/>
<dbReference type="Pfam" id="PF00226">
    <property type="entry name" value="DnaJ"/>
    <property type="match status" value="1"/>
</dbReference>
<dbReference type="InterPro" id="IPR001623">
    <property type="entry name" value="DnaJ_domain"/>
</dbReference>
<dbReference type="PROSITE" id="PS50005">
    <property type="entry name" value="TPR"/>
    <property type="match status" value="3"/>
</dbReference>
<feature type="domain" description="J" evidence="8">
    <location>
        <begin position="389"/>
        <end position="457"/>
    </location>
</feature>
<evidence type="ECO:0000313" key="10">
    <source>
        <dbReference type="Proteomes" id="UP000291343"/>
    </source>
</evidence>
<comment type="subcellular location">
    <subcellularLocation>
        <location evidence="1">Endoplasmic reticulum lumen</location>
    </subcellularLocation>
</comment>
<dbReference type="EMBL" id="QKKF02011063">
    <property type="protein sequence ID" value="RZF44354.1"/>
    <property type="molecule type" value="Genomic_DNA"/>
</dbReference>
<dbReference type="InterPro" id="IPR013105">
    <property type="entry name" value="TPR_2"/>
</dbReference>
<protein>
    <recommendedName>
        <fullName evidence="8">J domain-containing protein</fullName>
    </recommendedName>
</protein>
<dbReference type="SMR" id="A0A482XF69"/>
<feature type="repeat" description="TPR" evidence="6">
    <location>
        <begin position="37"/>
        <end position="70"/>
    </location>
</feature>
<keyword evidence="2" id="KW-0732">Signal</keyword>
<feature type="repeat" description="TPR" evidence="6">
    <location>
        <begin position="218"/>
        <end position="251"/>
    </location>
</feature>
<evidence type="ECO:0000256" key="3">
    <source>
        <dbReference type="ARBA" id="ARBA00022737"/>
    </source>
</evidence>
<dbReference type="GO" id="GO:0051087">
    <property type="term" value="F:protein-folding chaperone binding"/>
    <property type="evidence" value="ECO:0007669"/>
    <property type="project" value="TreeGrafter"/>
</dbReference>
<dbReference type="SMART" id="SM00271">
    <property type="entry name" value="DnaJ"/>
    <property type="match status" value="1"/>
</dbReference>
<gene>
    <name evidence="9" type="ORF">LSTR_LSTR010083</name>
</gene>
<dbReference type="FunFam" id="1.25.40.10:FF:000224">
    <property type="entry name" value="DnaJ and TPR domain protein"/>
    <property type="match status" value="1"/>
</dbReference>
<evidence type="ECO:0000256" key="2">
    <source>
        <dbReference type="ARBA" id="ARBA00022729"/>
    </source>
</evidence>
<keyword evidence="3" id="KW-0677">Repeat</keyword>
<dbReference type="InterPro" id="IPR011990">
    <property type="entry name" value="TPR-like_helical_dom_sf"/>
</dbReference>
<dbReference type="STRING" id="195883.A0A482XF69"/>
<organism evidence="9 10">
    <name type="scientific">Laodelphax striatellus</name>
    <name type="common">Small brown planthopper</name>
    <name type="synonym">Delphax striatella</name>
    <dbReference type="NCBI Taxonomy" id="195883"/>
    <lineage>
        <taxon>Eukaryota</taxon>
        <taxon>Metazoa</taxon>
        <taxon>Ecdysozoa</taxon>
        <taxon>Arthropoda</taxon>
        <taxon>Hexapoda</taxon>
        <taxon>Insecta</taxon>
        <taxon>Pterygota</taxon>
        <taxon>Neoptera</taxon>
        <taxon>Paraneoptera</taxon>
        <taxon>Hemiptera</taxon>
        <taxon>Auchenorrhyncha</taxon>
        <taxon>Fulgoroidea</taxon>
        <taxon>Delphacidae</taxon>
        <taxon>Criomorphinae</taxon>
        <taxon>Laodelphax</taxon>
    </lineage>
</organism>
<dbReference type="Gene3D" id="1.25.40.10">
    <property type="entry name" value="Tetratricopeptide repeat domain"/>
    <property type="match status" value="1"/>
</dbReference>
<name>A0A482XF69_LAOST</name>
<dbReference type="SUPFAM" id="SSF46565">
    <property type="entry name" value="Chaperone J-domain"/>
    <property type="match status" value="1"/>
</dbReference>
<keyword evidence="5" id="KW-0256">Endoplasmic reticulum</keyword>
<evidence type="ECO:0000313" key="9">
    <source>
        <dbReference type="EMBL" id="RZF44354.1"/>
    </source>
</evidence>
<proteinExistence type="predicted"/>
<dbReference type="SMART" id="SM00028">
    <property type="entry name" value="TPR"/>
    <property type="match status" value="6"/>
</dbReference>
<dbReference type="Proteomes" id="UP000291343">
    <property type="component" value="Unassembled WGS sequence"/>
</dbReference>
<evidence type="ECO:0000259" key="8">
    <source>
        <dbReference type="PROSITE" id="PS50076"/>
    </source>
</evidence>
<dbReference type="PRINTS" id="PR00625">
    <property type="entry name" value="JDOMAIN"/>
</dbReference>
<dbReference type="InterPro" id="IPR051727">
    <property type="entry name" value="DnaJ_C3_Co-chaperones"/>
</dbReference>
<evidence type="ECO:0000256" key="4">
    <source>
        <dbReference type="ARBA" id="ARBA00022803"/>
    </source>
</evidence>
<evidence type="ECO:0000256" key="5">
    <source>
        <dbReference type="ARBA" id="ARBA00022824"/>
    </source>
</evidence>
<accession>A0A482XF69</accession>
<feature type="region of interest" description="Disordered" evidence="7">
    <location>
        <begin position="448"/>
        <end position="469"/>
    </location>
</feature>
<dbReference type="InterPro" id="IPR019734">
    <property type="entry name" value="TPR_rpt"/>
</dbReference>
<keyword evidence="10" id="KW-1185">Reference proteome</keyword>
<feature type="repeat" description="TPR" evidence="6">
    <location>
        <begin position="71"/>
        <end position="104"/>
    </location>
</feature>
<evidence type="ECO:0000256" key="6">
    <source>
        <dbReference type="PROSITE-ProRule" id="PRU00339"/>
    </source>
</evidence>
<dbReference type="PANTHER" id="PTHR44140:SF2">
    <property type="entry name" value="LD25575P"/>
    <property type="match status" value="1"/>
</dbReference>
<dbReference type="InterPro" id="IPR036869">
    <property type="entry name" value="J_dom_sf"/>
</dbReference>
<dbReference type="FunCoup" id="A0A482XF69">
    <property type="interactions" value="1768"/>
</dbReference>